<organism evidence="2 3">
    <name type="scientific">Falsiroseomonas stagni DSM 19981</name>
    <dbReference type="NCBI Taxonomy" id="1123062"/>
    <lineage>
        <taxon>Bacteria</taxon>
        <taxon>Pseudomonadati</taxon>
        <taxon>Pseudomonadota</taxon>
        <taxon>Alphaproteobacteria</taxon>
        <taxon>Acetobacterales</taxon>
        <taxon>Roseomonadaceae</taxon>
        <taxon>Falsiroseomonas</taxon>
    </lineage>
</organism>
<dbReference type="GO" id="GO:0016746">
    <property type="term" value="F:acyltransferase activity"/>
    <property type="evidence" value="ECO:0007669"/>
    <property type="project" value="UniProtKB-KW"/>
</dbReference>
<dbReference type="CDD" id="cd06551">
    <property type="entry name" value="LPLAT"/>
    <property type="match status" value="1"/>
</dbReference>
<dbReference type="InterPro" id="IPR002123">
    <property type="entry name" value="Plipid/glycerol_acylTrfase"/>
</dbReference>
<name>A0A1I4CUX9_9PROT</name>
<dbReference type="OrthoDB" id="152799at2"/>
<dbReference type="STRING" id="1123062.SAMN02745775_108138"/>
<accession>A0A1I4CUX9</accession>
<feature type="domain" description="Phospholipid/glycerol acyltransferase" evidence="1">
    <location>
        <begin position="55"/>
        <end position="174"/>
    </location>
</feature>
<protein>
    <submittedName>
        <fullName evidence="2">1-acyl-sn-glycerol-3-phosphate acyltransferase</fullName>
    </submittedName>
</protein>
<proteinExistence type="predicted"/>
<evidence type="ECO:0000259" key="1">
    <source>
        <dbReference type="SMART" id="SM00563"/>
    </source>
</evidence>
<evidence type="ECO:0000313" key="3">
    <source>
        <dbReference type="Proteomes" id="UP000199473"/>
    </source>
</evidence>
<sequence length="275" mass="30818">MAAAPKPEGDNPVPLFDPRRMAFFHFMFARFFAKHMRAARVANWGMPRDYGNRPLVVFANHPGWWDGVAFMLLSQRLFPGRTMFIPMDAAALSRYGFMKRIGVFGIEGGTARGAVAFLRTAKIVLGASDRMLWMNAPGRFSDVRERPVPIAPGMSRLPEMAPDAVFVPLALDYPFWTERKAEMLCAFGEPIEAADLAALPRDDRGPALSTALAATMDRLALDAIARDPARFKTLLRGPEGMGGVWQFWRRLRSTMRGERFDPRHDPRHDPGREAG</sequence>
<dbReference type="Proteomes" id="UP000199473">
    <property type="component" value="Unassembled WGS sequence"/>
</dbReference>
<evidence type="ECO:0000313" key="2">
    <source>
        <dbReference type="EMBL" id="SFK83826.1"/>
    </source>
</evidence>
<keyword evidence="2" id="KW-0012">Acyltransferase</keyword>
<dbReference type="SMART" id="SM00563">
    <property type="entry name" value="PlsC"/>
    <property type="match status" value="1"/>
</dbReference>
<keyword evidence="2" id="KW-0808">Transferase</keyword>
<keyword evidence="3" id="KW-1185">Reference proteome</keyword>
<dbReference type="RefSeq" id="WP_092961587.1">
    <property type="nucleotide sequence ID" value="NZ_FOSQ01000008.1"/>
</dbReference>
<gene>
    <name evidence="2" type="ORF">SAMN02745775_108138</name>
</gene>
<dbReference type="AlphaFoldDB" id="A0A1I4CUX9"/>
<reference evidence="2 3" key="1">
    <citation type="submission" date="2016-10" db="EMBL/GenBank/DDBJ databases">
        <authorList>
            <person name="de Groot N.N."/>
        </authorList>
    </citation>
    <scope>NUCLEOTIDE SEQUENCE [LARGE SCALE GENOMIC DNA]</scope>
    <source>
        <strain evidence="2 3">DSM 19981</strain>
    </source>
</reference>
<dbReference type="EMBL" id="FOSQ01000008">
    <property type="protein sequence ID" value="SFK83826.1"/>
    <property type="molecule type" value="Genomic_DNA"/>
</dbReference>